<dbReference type="Pfam" id="PF13083">
    <property type="entry name" value="KH_KhpA-B"/>
    <property type="match status" value="1"/>
</dbReference>
<protein>
    <submittedName>
        <fullName evidence="4">Uncharacterized protein</fullName>
    </submittedName>
</protein>
<accession>A0A1F4URE7</accession>
<dbReference type="Gene3D" id="3.30.300.20">
    <property type="match status" value="1"/>
</dbReference>
<dbReference type="AlphaFoldDB" id="A0A1F4URE7"/>
<dbReference type="PANTHER" id="PTHR34654">
    <property type="entry name" value="UPF0109 PROTEIN SCO5592"/>
    <property type="match status" value="1"/>
</dbReference>
<gene>
    <name evidence="4" type="ORF">A2713_00325</name>
</gene>
<evidence type="ECO:0000256" key="2">
    <source>
        <dbReference type="ARBA" id="ARBA00022884"/>
    </source>
</evidence>
<evidence type="ECO:0000313" key="4">
    <source>
        <dbReference type="EMBL" id="OGC47524.1"/>
    </source>
</evidence>
<dbReference type="PROSITE" id="PS50084">
    <property type="entry name" value="KH_TYPE_1"/>
    <property type="match status" value="1"/>
</dbReference>
<dbReference type="SUPFAM" id="SSF54814">
    <property type="entry name" value="Prokaryotic type KH domain (KH-domain type II)"/>
    <property type="match status" value="1"/>
</dbReference>
<dbReference type="EMBL" id="MEUX01000012">
    <property type="protein sequence ID" value="OGC47524.1"/>
    <property type="molecule type" value="Genomic_DNA"/>
</dbReference>
<evidence type="ECO:0000256" key="3">
    <source>
        <dbReference type="PROSITE-ProRule" id="PRU00117"/>
    </source>
</evidence>
<keyword evidence="2 3" id="KW-0694">RNA-binding</keyword>
<dbReference type="InterPro" id="IPR015946">
    <property type="entry name" value="KH_dom-like_a/b"/>
</dbReference>
<comment type="caution">
    <text evidence="4">The sequence shown here is derived from an EMBL/GenBank/DDBJ whole genome shotgun (WGS) entry which is preliminary data.</text>
</comment>
<evidence type="ECO:0000256" key="1">
    <source>
        <dbReference type="ARBA" id="ARBA00022490"/>
    </source>
</evidence>
<dbReference type="Proteomes" id="UP000176444">
    <property type="component" value="Unassembled WGS sequence"/>
</dbReference>
<evidence type="ECO:0000313" key="5">
    <source>
        <dbReference type="Proteomes" id="UP000176444"/>
    </source>
</evidence>
<dbReference type="GO" id="GO:0003723">
    <property type="term" value="F:RNA binding"/>
    <property type="evidence" value="ECO:0007669"/>
    <property type="project" value="UniProtKB-UniRule"/>
</dbReference>
<sequence>MIELLNFLIKNIVKSPESVIVEEQDSTTFDGNISKVYLISIDKSDIGVVIGKGGQTIKGIRNLAKVKAVNLGIYVDVRIKEEK</sequence>
<keyword evidence="1" id="KW-0963">Cytoplasm</keyword>
<reference evidence="4 5" key="1">
    <citation type="journal article" date="2016" name="Nat. Commun.">
        <title>Thousands of microbial genomes shed light on interconnected biogeochemical processes in an aquifer system.</title>
        <authorList>
            <person name="Anantharaman K."/>
            <person name="Brown C.T."/>
            <person name="Hug L.A."/>
            <person name="Sharon I."/>
            <person name="Castelle C.J."/>
            <person name="Probst A.J."/>
            <person name="Thomas B.C."/>
            <person name="Singh A."/>
            <person name="Wilkins M.J."/>
            <person name="Karaoz U."/>
            <person name="Brodie E.L."/>
            <person name="Williams K.H."/>
            <person name="Hubbard S.S."/>
            <person name="Banfield J.F."/>
        </authorList>
    </citation>
    <scope>NUCLEOTIDE SEQUENCE [LARGE SCALE GENOMIC DNA]</scope>
</reference>
<dbReference type="InterPro" id="IPR020627">
    <property type="entry name" value="KhpA"/>
</dbReference>
<dbReference type="InterPro" id="IPR009019">
    <property type="entry name" value="KH_sf_prok-type"/>
</dbReference>
<proteinExistence type="predicted"/>
<dbReference type="PANTHER" id="PTHR34654:SF1">
    <property type="entry name" value="RNA-BINDING PROTEIN KHPA"/>
    <property type="match status" value="1"/>
</dbReference>
<organism evidence="4 5">
    <name type="scientific">candidate division WWE3 bacterium RIFCSPHIGHO2_01_FULL_35_17</name>
    <dbReference type="NCBI Taxonomy" id="1802614"/>
    <lineage>
        <taxon>Bacteria</taxon>
        <taxon>Katanobacteria</taxon>
    </lineage>
</organism>
<name>A0A1F4URE7_UNCKA</name>